<evidence type="ECO:0000256" key="1">
    <source>
        <dbReference type="ARBA" id="ARBA00008635"/>
    </source>
</evidence>
<dbReference type="STRING" id="1411621.AUC43_04725"/>
<dbReference type="PANTHER" id="PTHR37302">
    <property type="entry name" value="SLR1116 PROTEIN"/>
    <property type="match status" value="1"/>
</dbReference>
<evidence type="ECO:0000313" key="5">
    <source>
        <dbReference type="Proteomes" id="UP000059542"/>
    </source>
</evidence>
<dbReference type="AlphaFoldDB" id="A0A0U4C0B8"/>
<feature type="binding site" evidence="3">
    <location>
        <position position="125"/>
    </location>
    <ligand>
        <name>a divalent metal cation</name>
        <dbReference type="ChEBI" id="CHEBI:60240"/>
    </ligand>
</feature>
<gene>
    <name evidence="4" type="ORF">AUC43_04725</name>
</gene>
<dbReference type="GO" id="GO:0046872">
    <property type="term" value="F:metal ion binding"/>
    <property type="evidence" value="ECO:0007669"/>
    <property type="project" value="UniProtKB-KW"/>
</dbReference>
<dbReference type="SUPFAM" id="SSF109854">
    <property type="entry name" value="DinB/YfiT-like putative metalloenzymes"/>
    <property type="match status" value="1"/>
</dbReference>
<dbReference type="InterPro" id="IPR034660">
    <property type="entry name" value="DinB/YfiT-like"/>
</dbReference>
<evidence type="ECO:0000256" key="2">
    <source>
        <dbReference type="ARBA" id="ARBA00022723"/>
    </source>
</evidence>
<dbReference type="KEGG" id="hyg:AUC43_04725"/>
<evidence type="ECO:0000313" key="4">
    <source>
        <dbReference type="EMBL" id="ALW84450.1"/>
    </source>
</evidence>
<keyword evidence="2 3" id="KW-0479">Metal-binding</keyword>
<protein>
    <submittedName>
        <fullName evidence="4">Damage-inducible protein DinB</fullName>
    </submittedName>
</protein>
<evidence type="ECO:0000256" key="3">
    <source>
        <dbReference type="PIRSR" id="PIRSR607837-1"/>
    </source>
</evidence>
<name>A0A0U4C0B8_9BACT</name>
<dbReference type="Proteomes" id="UP000059542">
    <property type="component" value="Chromosome"/>
</dbReference>
<feature type="binding site" evidence="3">
    <location>
        <position position="129"/>
    </location>
    <ligand>
        <name>a divalent metal cation</name>
        <dbReference type="ChEBI" id="CHEBI:60240"/>
    </ligand>
</feature>
<dbReference type="Pfam" id="PF05163">
    <property type="entry name" value="DinB"/>
    <property type="match status" value="1"/>
</dbReference>
<sequence>MTMNTLEKLGAFNVWANTTVLNRLDEIAATGQELPPVVLRLFSHVLNAQAIWISRITGTTSPVKVWQEHDLAGCQALHERTSEPLHQLMVNADETELQRLISYTNSLGDSYESLVHDILTHAVVHASYHRAQVATRLRDHGFEPVNSDFITYCRELSAAAQKAVPSL</sequence>
<dbReference type="EMBL" id="CP013909">
    <property type="protein sequence ID" value="ALW84450.1"/>
    <property type="molecule type" value="Genomic_DNA"/>
</dbReference>
<accession>A0A0U4C0B8</accession>
<keyword evidence="5" id="KW-1185">Reference proteome</keyword>
<feature type="binding site" evidence="3">
    <location>
        <position position="44"/>
    </location>
    <ligand>
        <name>a divalent metal cation</name>
        <dbReference type="ChEBI" id="CHEBI:60240"/>
    </ligand>
</feature>
<organism evidence="4 5">
    <name type="scientific">Hymenobacter sedentarius</name>
    <dbReference type="NCBI Taxonomy" id="1411621"/>
    <lineage>
        <taxon>Bacteria</taxon>
        <taxon>Pseudomonadati</taxon>
        <taxon>Bacteroidota</taxon>
        <taxon>Cytophagia</taxon>
        <taxon>Cytophagales</taxon>
        <taxon>Hymenobacteraceae</taxon>
        <taxon>Hymenobacter</taxon>
    </lineage>
</organism>
<proteinExistence type="inferred from homology"/>
<comment type="similarity">
    <text evidence="1">Belongs to the DinB family.</text>
</comment>
<dbReference type="Gene3D" id="1.20.120.450">
    <property type="entry name" value="dinb family like domain"/>
    <property type="match status" value="1"/>
</dbReference>
<dbReference type="PANTHER" id="PTHR37302:SF3">
    <property type="entry name" value="DAMAGE-INDUCIBLE PROTEIN DINB"/>
    <property type="match status" value="1"/>
</dbReference>
<dbReference type="InterPro" id="IPR007837">
    <property type="entry name" value="DinB"/>
</dbReference>
<reference evidence="4 5" key="1">
    <citation type="submission" date="2015-12" db="EMBL/GenBank/DDBJ databases">
        <authorList>
            <person name="Shamseldin A."/>
            <person name="Moawad H."/>
            <person name="Abd El-Rahim W.M."/>
            <person name="Sadowsky M.J."/>
        </authorList>
    </citation>
    <scope>NUCLEOTIDE SEQUENCE [LARGE SCALE GENOMIC DNA]</scope>
    <source>
        <strain evidence="4 5">DG5B</strain>
    </source>
</reference>